<dbReference type="InterPro" id="IPR001920">
    <property type="entry name" value="Asp/Glu_race"/>
</dbReference>
<dbReference type="AlphaFoldDB" id="A0A3G2R313"/>
<evidence type="ECO:0000313" key="1">
    <source>
        <dbReference type="EMBL" id="AYO29739.1"/>
    </source>
</evidence>
<dbReference type="Pfam" id="PF01177">
    <property type="entry name" value="Asp_Glu_race"/>
    <property type="match status" value="1"/>
</dbReference>
<dbReference type="Proteomes" id="UP000280960">
    <property type="component" value="Chromosome"/>
</dbReference>
<proteinExistence type="predicted"/>
<reference evidence="1 2" key="1">
    <citation type="submission" date="2018-10" db="EMBL/GenBank/DDBJ databases">
        <authorList>
            <person name="Zhang X."/>
        </authorList>
    </citation>
    <scope>NUCLEOTIDE SEQUENCE [LARGE SCALE GENOMIC DNA]</scope>
    <source>
        <strain evidence="1 2">SK-G1</strain>
    </source>
</reference>
<accession>A0A3G2R313</accession>
<dbReference type="RefSeq" id="WP_122014124.1">
    <property type="nucleotide sequence ID" value="NZ_CP033169.1"/>
</dbReference>
<dbReference type="Gene3D" id="3.40.50.1860">
    <property type="match status" value="2"/>
</dbReference>
<gene>
    <name evidence="1" type="ORF">D2962_03160</name>
</gene>
<sequence length="215" mass="23174">MKEIKVGLIRVVTTTNEKVLNAHASLLTSRFKNLDIETKCIPNQPEGIHDAETEKIAVPKIINLAKDFESKGADVVFISCAADPGVEECRRLLNIPVIGAGSACAIMAQSLGNKVGVLGITEEAPEVMVKILKEKFVCSIKPEGVNTTLDLFKEEGRANALKAAGMLKEKGCDTIALACTGMSTINVHEDIRENIKIRVIDPVLAAGVIMSYLQF</sequence>
<organism evidence="1 2">
    <name type="scientific">Biomaibacter acetigenes</name>
    <dbReference type="NCBI Taxonomy" id="2316383"/>
    <lineage>
        <taxon>Bacteria</taxon>
        <taxon>Bacillati</taxon>
        <taxon>Bacillota</taxon>
        <taxon>Clostridia</taxon>
        <taxon>Thermosediminibacterales</taxon>
        <taxon>Tepidanaerobacteraceae</taxon>
        <taxon>Biomaibacter</taxon>
    </lineage>
</organism>
<name>A0A3G2R313_9FIRM</name>
<dbReference type="GO" id="GO:0047661">
    <property type="term" value="F:amino-acid racemase activity"/>
    <property type="evidence" value="ECO:0007669"/>
    <property type="project" value="InterPro"/>
</dbReference>
<protein>
    <submittedName>
        <fullName evidence="1">Hydantoin racemase</fullName>
    </submittedName>
</protein>
<dbReference type="KEGG" id="bacg:D2962_03160"/>
<keyword evidence="2" id="KW-1185">Reference proteome</keyword>
<dbReference type="InterPro" id="IPR015942">
    <property type="entry name" value="Asp/Glu/hydantoin_racemase"/>
</dbReference>
<dbReference type="EMBL" id="CP033169">
    <property type="protein sequence ID" value="AYO29739.1"/>
    <property type="molecule type" value="Genomic_DNA"/>
</dbReference>
<evidence type="ECO:0000313" key="2">
    <source>
        <dbReference type="Proteomes" id="UP000280960"/>
    </source>
</evidence>